<dbReference type="Proteomes" id="UP001327560">
    <property type="component" value="Chromosome 9"/>
</dbReference>
<feature type="chain" id="PRO_5042670085" description="Epidermal patterning factor-like protein" evidence="6">
    <location>
        <begin position="26"/>
        <end position="113"/>
    </location>
</feature>
<dbReference type="GO" id="GO:0005576">
    <property type="term" value="C:extracellular region"/>
    <property type="evidence" value="ECO:0007669"/>
    <property type="project" value="UniProtKB-SubCell"/>
</dbReference>
<evidence type="ECO:0000256" key="3">
    <source>
        <dbReference type="ARBA" id="ARBA00022525"/>
    </source>
</evidence>
<comment type="function">
    <text evidence="6">Controls stomatal patterning.</text>
</comment>
<protein>
    <recommendedName>
        <fullName evidence="6">Epidermal patterning factor-like protein</fullName>
    </recommendedName>
</protein>
<dbReference type="PANTHER" id="PTHR33109:SF4">
    <property type="entry name" value="EPIDERMAL PATTERNING FACTOR-LIKE PROTEIN 6"/>
    <property type="match status" value="1"/>
</dbReference>
<name>A0AAQ3QTA6_9LILI</name>
<keyword evidence="5" id="KW-1015">Disulfide bond</keyword>
<dbReference type="InterPro" id="IPR039455">
    <property type="entry name" value="EPFL"/>
</dbReference>
<evidence type="ECO:0000313" key="8">
    <source>
        <dbReference type="Proteomes" id="UP001327560"/>
    </source>
</evidence>
<sequence>MGVLRHRRPLSAALVFVFIIAATLGNALVGIAGETGDTKFGALGTELHWERVVVTTRRRLGGPGSSPPACRARCGRCYPCLPVHVSVHPGESAPLEYYPEAWRCKCGDKLFKP</sequence>
<dbReference type="GO" id="GO:0010052">
    <property type="term" value="P:guard cell differentiation"/>
    <property type="evidence" value="ECO:0007669"/>
    <property type="project" value="UniProtKB-UniRule"/>
</dbReference>
<evidence type="ECO:0000256" key="6">
    <source>
        <dbReference type="RuleBase" id="RU367102"/>
    </source>
</evidence>
<evidence type="ECO:0000313" key="7">
    <source>
        <dbReference type="EMBL" id="WOL20641.1"/>
    </source>
</evidence>
<keyword evidence="8" id="KW-1185">Reference proteome</keyword>
<dbReference type="EMBL" id="CP136898">
    <property type="protein sequence ID" value="WOL20641.1"/>
    <property type="molecule type" value="Genomic_DNA"/>
</dbReference>
<comment type="similarity">
    <text evidence="2 6">Belongs to the plant cysteine rich small secretory peptide family. Epidermal patterning factor subfamily.</text>
</comment>
<evidence type="ECO:0000256" key="1">
    <source>
        <dbReference type="ARBA" id="ARBA00004613"/>
    </source>
</evidence>
<keyword evidence="6" id="KW-0217">Developmental protein</keyword>
<evidence type="ECO:0000256" key="5">
    <source>
        <dbReference type="ARBA" id="ARBA00023157"/>
    </source>
</evidence>
<proteinExistence type="inferred from homology"/>
<keyword evidence="3 6" id="KW-0964">Secreted</keyword>
<accession>A0AAQ3QTA6</accession>
<comment type="subcellular location">
    <subcellularLocation>
        <location evidence="1 6">Secreted</location>
    </subcellularLocation>
</comment>
<evidence type="ECO:0000256" key="2">
    <source>
        <dbReference type="ARBA" id="ARBA00008127"/>
    </source>
</evidence>
<gene>
    <name evidence="7" type="ORF">Cni_G29446</name>
</gene>
<dbReference type="Pfam" id="PF17181">
    <property type="entry name" value="EPF"/>
    <property type="match status" value="1"/>
</dbReference>
<evidence type="ECO:0000256" key="4">
    <source>
        <dbReference type="ARBA" id="ARBA00022729"/>
    </source>
</evidence>
<feature type="signal peptide" evidence="6">
    <location>
        <begin position="1"/>
        <end position="25"/>
    </location>
</feature>
<dbReference type="AlphaFoldDB" id="A0AAQ3QTA6"/>
<keyword evidence="4 6" id="KW-0732">Signal</keyword>
<reference evidence="7 8" key="1">
    <citation type="submission" date="2023-10" db="EMBL/GenBank/DDBJ databases">
        <title>Chromosome-scale genome assembly provides insights into flower coloration mechanisms of Canna indica.</title>
        <authorList>
            <person name="Li C."/>
        </authorList>
    </citation>
    <scope>NUCLEOTIDE SEQUENCE [LARGE SCALE GENOMIC DNA]</scope>
    <source>
        <tissue evidence="7">Flower</tissue>
    </source>
</reference>
<organism evidence="7 8">
    <name type="scientific">Canna indica</name>
    <name type="common">Indian-shot</name>
    <dbReference type="NCBI Taxonomy" id="4628"/>
    <lineage>
        <taxon>Eukaryota</taxon>
        <taxon>Viridiplantae</taxon>
        <taxon>Streptophyta</taxon>
        <taxon>Embryophyta</taxon>
        <taxon>Tracheophyta</taxon>
        <taxon>Spermatophyta</taxon>
        <taxon>Magnoliopsida</taxon>
        <taxon>Liliopsida</taxon>
        <taxon>Zingiberales</taxon>
        <taxon>Cannaceae</taxon>
        <taxon>Canna</taxon>
    </lineage>
</organism>
<dbReference type="PANTHER" id="PTHR33109">
    <property type="entry name" value="EPIDERMAL PATTERNING FACTOR-LIKE PROTEIN 4"/>
    <property type="match status" value="1"/>
</dbReference>